<protein>
    <recommendedName>
        <fullName evidence="1">NAD(P)-binding domain-containing protein</fullName>
    </recommendedName>
</protein>
<reference evidence="2 3" key="1">
    <citation type="submission" date="2017-08" db="EMBL/GenBank/DDBJ databases">
        <title>Infants hospitalized years apart are colonized by the same room-sourced microbial strains.</title>
        <authorList>
            <person name="Brooks B."/>
            <person name="Olm M.R."/>
            <person name="Firek B.A."/>
            <person name="Baker R."/>
            <person name="Thomas B.C."/>
            <person name="Morowitz M.J."/>
            <person name="Banfield J.F."/>
        </authorList>
    </citation>
    <scope>NUCLEOTIDE SEQUENCE [LARGE SCALE GENOMIC DNA]</scope>
    <source>
        <strain evidence="2">S2_005_003_R2_42</strain>
    </source>
</reference>
<proteinExistence type="predicted"/>
<dbReference type="InterPro" id="IPR051207">
    <property type="entry name" value="ComplexI_NDUFA9_subunit"/>
</dbReference>
<dbReference type="InterPro" id="IPR016040">
    <property type="entry name" value="NAD(P)-bd_dom"/>
</dbReference>
<dbReference type="Gene3D" id="3.40.50.720">
    <property type="entry name" value="NAD(P)-binding Rossmann-like Domain"/>
    <property type="match status" value="1"/>
</dbReference>
<dbReference type="EMBL" id="QFPO01000001">
    <property type="protein sequence ID" value="PZQ19907.1"/>
    <property type="molecule type" value="Genomic_DNA"/>
</dbReference>
<dbReference type="SUPFAM" id="SSF51735">
    <property type="entry name" value="NAD(P)-binding Rossmann-fold domains"/>
    <property type="match status" value="1"/>
</dbReference>
<dbReference type="PANTHER" id="PTHR12126">
    <property type="entry name" value="NADH-UBIQUINONE OXIDOREDUCTASE 39 KDA SUBUNIT-RELATED"/>
    <property type="match status" value="1"/>
</dbReference>
<organism evidence="2 3">
    <name type="scientific">Rhodanobacter denitrificans</name>
    <dbReference type="NCBI Taxonomy" id="666685"/>
    <lineage>
        <taxon>Bacteria</taxon>
        <taxon>Pseudomonadati</taxon>
        <taxon>Pseudomonadota</taxon>
        <taxon>Gammaproteobacteria</taxon>
        <taxon>Lysobacterales</taxon>
        <taxon>Rhodanobacteraceae</taxon>
        <taxon>Rhodanobacter</taxon>
    </lineage>
</organism>
<dbReference type="AlphaFoldDB" id="A0A2W5MJ02"/>
<dbReference type="GO" id="GO:0044877">
    <property type="term" value="F:protein-containing complex binding"/>
    <property type="evidence" value="ECO:0007669"/>
    <property type="project" value="TreeGrafter"/>
</dbReference>
<evidence type="ECO:0000313" key="2">
    <source>
        <dbReference type="EMBL" id="PZQ19907.1"/>
    </source>
</evidence>
<accession>A0A2W5MJ02</accession>
<feature type="domain" description="NAD(P)-binding" evidence="1">
    <location>
        <begin position="8"/>
        <end position="140"/>
    </location>
</feature>
<name>A0A2W5MJ02_9GAMM</name>
<evidence type="ECO:0000259" key="1">
    <source>
        <dbReference type="Pfam" id="PF13460"/>
    </source>
</evidence>
<dbReference type="Proteomes" id="UP000249046">
    <property type="component" value="Unassembled WGS sequence"/>
</dbReference>
<dbReference type="Pfam" id="PF13460">
    <property type="entry name" value="NAD_binding_10"/>
    <property type="match status" value="1"/>
</dbReference>
<gene>
    <name evidence="2" type="ORF">DI564_01310</name>
</gene>
<dbReference type="InterPro" id="IPR036291">
    <property type="entry name" value="NAD(P)-bd_dom_sf"/>
</dbReference>
<comment type="caution">
    <text evidence="2">The sequence shown here is derived from an EMBL/GenBank/DDBJ whole genome shotgun (WGS) entry which is preliminary data.</text>
</comment>
<evidence type="ECO:0000313" key="3">
    <source>
        <dbReference type="Proteomes" id="UP000249046"/>
    </source>
</evidence>
<dbReference type="PANTHER" id="PTHR12126:SF11">
    <property type="entry name" value="NADH DEHYDROGENASE [UBIQUINONE] 1 ALPHA SUBCOMPLEX SUBUNIT 9, MITOCHONDRIAL"/>
    <property type="match status" value="1"/>
</dbReference>
<sequence length="291" mass="30272">MPLAFVAGADGQIGRFLVPRLLDAGWRVIALSRRPRPPSQRPGLQWRCGDLYGAMPALPAVDALFSLGPLDGLASWLPAAHVDGIGRIVAFGSMSAESKRASPDPAERALAARLAASEQALAGAAAALGAGWTVLRPTLIYGAGMDRSLTPIAQLARRLRVFPRVIGGEGLRQPVHAADLAEACLAAWAQPQAAGRVYALGGGERLSFAAMLERVRAGLGVATVPLPVPLALLRVGGALWRTSPGMPHLAAAVERLSADLIAEDGAAAAELGWSPRPFRPDPACWQAPPAL</sequence>